<evidence type="ECO:0000313" key="2">
    <source>
        <dbReference type="Proteomes" id="UP000275846"/>
    </source>
</evidence>
<protein>
    <submittedName>
        <fullName evidence="3">Reverse transcriptase domain-containing protein</fullName>
    </submittedName>
</protein>
<dbReference type="OrthoDB" id="425014at2759"/>
<accession>A0A183TIF5</accession>
<dbReference type="Proteomes" id="UP000275846">
    <property type="component" value="Unassembled WGS sequence"/>
</dbReference>
<dbReference type="WBParaSite" id="SSLN_0001686501-mRNA-1">
    <property type="protein sequence ID" value="SSLN_0001686501-mRNA-1"/>
    <property type="gene ID" value="SSLN_0001686501"/>
</dbReference>
<gene>
    <name evidence="1" type="ORF">SSLN_LOCUS16254</name>
</gene>
<organism evidence="3">
    <name type="scientific">Schistocephalus solidus</name>
    <name type="common">Tapeworm</name>
    <dbReference type="NCBI Taxonomy" id="70667"/>
    <lineage>
        <taxon>Eukaryota</taxon>
        <taxon>Metazoa</taxon>
        <taxon>Spiralia</taxon>
        <taxon>Lophotrochozoa</taxon>
        <taxon>Platyhelminthes</taxon>
        <taxon>Cestoda</taxon>
        <taxon>Eucestoda</taxon>
        <taxon>Diphyllobothriidea</taxon>
        <taxon>Diphyllobothriidae</taxon>
        <taxon>Schistocephalus</taxon>
    </lineage>
</organism>
<keyword evidence="2" id="KW-1185">Reference proteome</keyword>
<dbReference type="AlphaFoldDB" id="A0A183TIF5"/>
<evidence type="ECO:0000313" key="1">
    <source>
        <dbReference type="EMBL" id="VDM02640.1"/>
    </source>
</evidence>
<name>A0A183TIF5_SCHSO</name>
<proteinExistence type="predicted"/>
<reference evidence="3" key="1">
    <citation type="submission" date="2016-06" db="UniProtKB">
        <authorList>
            <consortium name="WormBaseParasite"/>
        </authorList>
    </citation>
    <scope>IDENTIFICATION</scope>
</reference>
<evidence type="ECO:0000313" key="3">
    <source>
        <dbReference type="WBParaSite" id="SSLN_0001686501-mRNA-1"/>
    </source>
</evidence>
<sequence length="193" mass="21571">MHHFDSSTIVDDDVLLGPNGPVDVERPNKGFPRCGHTLQPKSATLGRPSRMSMFNQYILGQEMRTHIYTTFVDLTKAFDTVIAMDCGKLCRNSAALSGSLTCLMFSAMLMDAYRDEQPGIRIAFRTDRHLLNSRRMQASTRVSTTTVHDLLFADGCTLNSVTEEAMQRSRNLFTAGCANFGETEREIYALFGK</sequence>
<reference evidence="1 2" key="2">
    <citation type="submission" date="2018-11" db="EMBL/GenBank/DDBJ databases">
        <authorList>
            <consortium name="Pathogen Informatics"/>
        </authorList>
    </citation>
    <scope>NUCLEOTIDE SEQUENCE [LARGE SCALE GENOMIC DNA]</scope>
    <source>
        <strain evidence="1 2">NST_G2</strain>
    </source>
</reference>
<dbReference type="EMBL" id="UYSU01040869">
    <property type="protein sequence ID" value="VDM02640.1"/>
    <property type="molecule type" value="Genomic_DNA"/>
</dbReference>